<reference evidence="1" key="2">
    <citation type="submission" date="2020-05" db="UniProtKB">
        <authorList>
            <consortium name="EnsemblMetazoa"/>
        </authorList>
    </citation>
    <scope>IDENTIFICATION</scope>
    <source>
        <strain evidence="1">MINIMUS1</strain>
    </source>
</reference>
<accession>A0A182WPC0</accession>
<dbReference type="AlphaFoldDB" id="A0A182WPC0"/>
<keyword evidence="2" id="KW-1185">Reference proteome</keyword>
<reference evidence="2" key="1">
    <citation type="submission" date="2013-03" db="EMBL/GenBank/DDBJ databases">
        <title>The Genome Sequence of Anopheles minimus MINIMUS1.</title>
        <authorList>
            <consortium name="The Broad Institute Genomics Platform"/>
            <person name="Neafsey D.E."/>
            <person name="Walton C."/>
            <person name="Walker B."/>
            <person name="Young S.K."/>
            <person name="Zeng Q."/>
            <person name="Gargeya S."/>
            <person name="Fitzgerald M."/>
            <person name="Haas B."/>
            <person name="Abouelleil A."/>
            <person name="Allen A.W."/>
            <person name="Alvarado L."/>
            <person name="Arachchi H.M."/>
            <person name="Berlin A.M."/>
            <person name="Chapman S.B."/>
            <person name="Gainer-Dewar J."/>
            <person name="Goldberg J."/>
            <person name="Griggs A."/>
            <person name="Gujja S."/>
            <person name="Hansen M."/>
            <person name="Howarth C."/>
            <person name="Imamovic A."/>
            <person name="Ireland A."/>
            <person name="Larimer J."/>
            <person name="McCowan C."/>
            <person name="Murphy C."/>
            <person name="Pearson M."/>
            <person name="Poon T.W."/>
            <person name="Priest M."/>
            <person name="Roberts A."/>
            <person name="Saif S."/>
            <person name="Shea T."/>
            <person name="Sisk P."/>
            <person name="Sykes S."/>
            <person name="Wortman J."/>
            <person name="Nusbaum C."/>
            <person name="Birren B."/>
        </authorList>
    </citation>
    <scope>NUCLEOTIDE SEQUENCE [LARGE SCALE GENOMIC DNA]</scope>
    <source>
        <strain evidence="2">MINIMUS1</strain>
    </source>
</reference>
<evidence type="ECO:0000313" key="2">
    <source>
        <dbReference type="Proteomes" id="UP000075920"/>
    </source>
</evidence>
<dbReference type="EnsemblMetazoa" id="AMIN014526-RA">
    <property type="protein sequence ID" value="AMIN014526-PA"/>
    <property type="gene ID" value="AMIN014526"/>
</dbReference>
<proteinExistence type="predicted"/>
<dbReference type="VEuPathDB" id="VectorBase:AMIN014526"/>
<sequence>MQFEKPEPILTSTLTYLTRQHSVWTNGKALGNSFNIQAIAK</sequence>
<dbReference type="Proteomes" id="UP000075920">
    <property type="component" value="Unassembled WGS sequence"/>
</dbReference>
<protein>
    <submittedName>
        <fullName evidence="1">Uncharacterized protein</fullName>
    </submittedName>
</protein>
<evidence type="ECO:0000313" key="1">
    <source>
        <dbReference type="EnsemblMetazoa" id="AMIN014526-PA"/>
    </source>
</evidence>
<name>A0A182WPC0_9DIPT</name>
<organism evidence="1 2">
    <name type="scientific">Anopheles minimus</name>
    <dbReference type="NCBI Taxonomy" id="112268"/>
    <lineage>
        <taxon>Eukaryota</taxon>
        <taxon>Metazoa</taxon>
        <taxon>Ecdysozoa</taxon>
        <taxon>Arthropoda</taxon>
        <taxon>Hexapoda</taxon>
        <taxon>Insecta</taxon>
        <taxon>Pterygota</taxon>
        <taxon>Neoptera</taxon>
        <taxon>Endopterygota</taxon>
        <taxon>Diptera</taxon>
        <taxon>Nematocera</taxon>
        <taxon>Culicoidea</taxon>
        <taxon>Culicidae</taxon>
        <taxon>Anophelinae</taxon>
        <taxon>Anopheles</taxon>
    </lineage>
</organism>